<sequence>MDDEGSSRMLKEITKKSLYDIMQECPSKKIDEKILFLEKKNIELTKCPDSKLGILKHTLSYFKSDFKQKWRLANYKQERFFKNSIKFVIWNTEKSNRPTKEFVESSDIRNKDVSKIIKEITLTPTRATKLRKAFSSVNKNKIKKHTPSEALAIFVEGDFTRRQREILHNANKSIYSCYSLINNAKKECYPKEQSIRVTETWAEIILQDLLNHTSLRLCKYLEEIIETCTEEEKKIMELLTKWGCDGSQQSQFKQNFENNTESDSNIFQSSLVSIRLQTNNNGQKKTIWQNPVPSSPRYCRPIRIRFIHETKDVTNNEIAYVESQARNLTETEILTATGILYINYTYPATNNGGR</sequence>
<protein>
    <submittedName>
        <fullName evidence="1">Uncharacterized protein</fullName>
    </submittedName>
</protein>
<organism evidence="1 2">
    <name type="scientific">Psylliodes chrysocephalus</name>
    <dbReference type="NCBI Taxonomy" id="3402493"/>
    <lineage>
        <taxon>Eukaryota</taxon>
        <taxon>Metazoa</taxon>
        <taxon>Ecdysozoa</taxon>
        <taxon>Arthropoda</taxon>
        <taxon>Hexapoda</taxon>
        <taxon>Insecta</taxon>
        <taxon>Pterygota</taxon>
        <taxon>Neoptera</taxon>
        <taxon>Endopterygota</taxon>
        <taxon>Coleoptera</taxon>
        <taxon>Polyphaga</taxon>
        <taxon>Cucujiformia</taxon>
        <taxon>Chrysomeloidea</taxon>
        <taxon>Chrysomelidae</taxon>
        <taxon>Galerucinae</taxon>
        <taxon>Alticini</taxon>
        <taxon>Psylliodes</taxon>
    </lineage>
</organism>
<dbReference type="EMBL" id="OV651813">
    <property type="protein sequence ID" value="CAH1099104.1"/>
    <property type="molecule type" value="Genomic_DNA"/>
</dbReference>
<proteinExistence type="predicted"/>
<name>A0A9P0CBW9_9CUCU</name>
<accession>A0A9P0CBW9</accession>
<dbReference type="Proteomes" id="UP001153636">
    <property type="component" value="Chromosome 1"/>
</dbReference>
<dbReference type="OrthoDB" id="7450257at2759"/>
<keyword evidence="2" id="KW-1185">Reference proteome</keyword>
<evidence type="ECO:0000313" key="2">
    <source>
        <dbReference type="Proteomes" id="UP001153636"/>
    </source>
</evidence>
<evidence type="ECO:0000313" key="1">
    <source>
        <dbReference type="EMBL" id="CAH1099104.1"/>
    </source>
</evidence>
<dbReference type="AlphaFoldDB" id="A0A9P0CBW9"/>
<gene>
    <name evidence="1" type="ORF">PSYICH_LOCUS644</name>
</gene>
<reference evidence="1" key="1">
    <citation type="submission" date="2022-01" db="EMBL/GenBank/DDBJ databases">
        <authorList>
            <person name="King R."/>
        </authorList>
    </citation>
    <scope>NUCLEOTIDE SEQUENCE</scope>
</reference>